<reference evidence="2 3" key="1">
    <citation type="submission" date="2024-02" db="EMBL/GenBank/DDBJ databases">
        <title>A chromosome-level genome assembly of Drosophila madeirensis, a fruit fly species endemic to Madeira island.</title>
        <authorList>
            <person name="Tomihara K."/>
            <person name="Llopart A."/>
            <person name="Yamamoto D."/>
        </authorList>
    </citation>
    <scope>NUCLEOTIDE SEQUENCE [LARGE SCALE GENOMIC DNA]</scope>
    <source>
        <strain evidence="2 3">RF1</strain>
    </source>
</reference>
<name>A0AAU9FVN3_DROMD</name>
<evidence type="ECO:0000256" key="1">
    <source>
        <dbReference type="SAM" id="MobiDB-lite"/>
    </source>
</evidence>
<evidence type="ECO:0008006" key="4">
    <source>
        <dbReference type="Google" id="ProtNLM"/>
    </source>
</evidence>
<gene>
    <name evidence="2" type="ORF">DMAD_00006</name>
</gene>
<dbReference type="Proteomes" id="UP001500889">
    <property type="component" value="Chromosome A"/>
</dbReference>
<dbReference type="AlphaFoldDB" id="A0AAU9FVN3"/>
<feature type="compositionally biased region" description="Basic and acidic residues" evidence="1">
    <location>
        <begin position="157"/>
        <end position="187"/>
    </location>
</feature>
<sequence>MSSYNLRSKVKMTRRTPPSGNLPEQMRGGDSQSAEGGENDSWNLPKTTKELPSKILSGINVAIAQAQETQRGAMANTISRTLQEEIRRGFMELMGAITEALTPLRQKGELIQDLGWEDGPNGREGGPAAPEWRRQSTGTRPKGSVEQQEQIPQAPPRKPERLSQNWSRREEDGDLETRPRGLEREPAGESGARRFTTPYERRDEWREPRWGRFDKWDIHFDGDPDPAKLTVEDFDFQVEFLQRQSRHSWDEVLHNFQQLVRGRAAEWYWQFVRERPPEVW</sequence>
<organism evidence="2 3">
    <name type="scientific">Drosophila madeirensis</name>
    <name type="common">Fruit fly</name>
    <dbReference type="NCBI Taxonomy" id="30013"/>
    <lineage>
        <taxon>Eukaryota</taxon>
        <taxon>Metazoa</taxon>
        <taxon>Ecdysozoa</taxon>
        <taxon>Arthropoda</taxon>
        <taxon>Hexapoda</taxon>
        <taxon>Insecta</taxon>
        <taxon>Pterygota</taxon>
        <taxon>Neoptera</taxon>
        <taxon>Endopterygota</taxon>
        <taxon>Diptera</taxon>
        <taxon>Brachycera</taxon>
        <taxon>Muscomorpha</taxon>
        <taxon>Ephydroidea</taxon>
        <taxon>Drosophilidae</taxon>
        <taxon>Drosophila</taxon>
        <taxon>Sophophora</taxon>
    </lineage>
</organism>
<accession>A0AAU9FVN3</accession>
<evidence type="ECO:0000313" key="3">
    <source>
        <dbReference type="Proteomes" id="UP001500889"/>
    </source>
</evidence>
<proteinExistence type="predicted"/>
<feature type="region of interest" description="Disordered" evidence="1">
    <location>
        <begin position="114"/>
        <end position="196"/>
    </location>
</feature>
<feature type="compositionally biased region" description="Polar residues" evidence="1">
    <location>
        <begin position="30"/>
        <end position="46"/>
    </location>
</feature>
<feature type="region of interest" description="Disordered" evidence="1">
    <location>
        <begin position="1"/>
        <end position="46"/>
    </location>
</feature>
<protein>
    <recommendedName>
        <fullName evidence="4">Retrotransposon gag domain-containing protein</fullName>
    </recommendedName>
</protein>
<evidence type="ECO:0000313" key="2">
    <source>
        <dbReference type="EMBL" id="BFF99868.1"/>
    </source>
</evidence>
<dbReference type="EMBL" id="AP029266">
    <property type="protein sequence ID" value="BFF99868.1"/>
    <property type="molecule type" value="Genomic_DNA"/>
</dbReference>
<keyword evidence="3" id="KW-1185">Reference proteome</keyword>
<feature type="compositionally biased region" description="Polar residues" evidence="1">
    <location>
        <begin position="135"/>
        <end position="151"/>
    </location>
</feature>